<gene>
    <name evidence="2" type="ORF">C6Y45_08605</name>
</gene>
<dbReference type="PROSITE" id="PS51257">
    <property type="entry name" value="PROKAR_LIPOPROTEIN"/>
    <property type="match status" value="1"/>
</dbReference>
<dbReference type="EMBL" id="PZJJ01000011">
    <property type="protein sequence ID" value="PTL39028.1"/>
    <property type="molecule type" value="Genomic_DNA"/>
</dbReference>
<dbReference type="AlphaFoldDB" id="A0A2T4U6K3"/>
<evidence type="ECO:0008006" key="4">
    <source>
        <dbReference type="Google" id="ProtNLM"/>
    </source>
</evidence>
<feature type="chain" id="PRO_5038546853" description="DUF4367 domain-containing protein" evidence="1">
    <location>
        <begin position="22"/>
        <end position="173"/>
    </location>
</feature>
<evidence type="ECO:0000313" key="3">
    <source>
        <dbReference type="Proteomes" id="UP000240509"/>
    </source>
</evidence>
<sequence>MDKMKKLLFLILFLTAGGCGGTDATLSSADYELPFHVLQPESLSEEWAAKETIYDENLVILTYEHKEKGTIELIQDQQIQGLNKEELRLYMNEGAWPVSAKIDGNSQTLMIDDYVGEWSAFPEADQHLQYTFVRQFDLYAEPQQGMPYYQVIGRDVSSSDIINFVESLEMING</sequence>
<name>A0A2T4U6K3_9BACI</name>
<reference evidence="2 3" key="1">
    <citation type="submission" date="2018-03" db="EMBL/GenBank/DDBJ databases">
        <title>Alkalicoccus saliphilus sp. nov., isolated from a mineral pool.</title>
        <authorList>
            <person name="Zhao B."/>
        </authorList>
    </citation>
    <scope>NUCLEOTIDE SEQUENCE [LARGE SCALE GENOMIC DNA]</scope>
    <source>
        <strain evidence="2 3">6AG</strain>
    </source>
</reference>
<accession>A0A2T4U6K3</accession>
<feature type="signal peptide" evidence="1">
    <location>
        <begin position="1"/>
        <end position="21"/>
    </location>
</feature>
<organism evidence="2 3">
    <name type="scientific">Alkalicoccus saliphilus</name>
    <dbReference type="NCBI Taxonomy" id="200989"/>
    <lineage>
        <taxon>Bacteria</taxon>
        <taxon>Bacillati</taxon>
        <taxon>Bacillota</taxon>
        <taxon>Bacilli</taxon>
        <taxon>Bacillales</taxon>
        <taxon>Bacillaceae</taxon>
        <taxon>Alkalicoccus</taxon>
    </lineage>
</organism>
<protein>
    <recommendedName>
        <fullName evidence="4">DUF4367 domain-containing protein</fullName>
    </recommendedName>
</protein>
<evidence type="ECO:0000313" key="2">
    <source>
        <dbReference type="EMBL" id="PTL39028.1"/>
    </source>
</evidence>
<keyword evidence="1" id="KW-0732">Signal</keyword>
<evidence type="ECO:0000256" key="1">
    <source>
        <dbReference type="SAM" id="SignalP"/>
    </source>
</evidence>
<dbReference type="Proteomes" id="UP000240509">
    <property type="component" value="Unassembled WGS sequence"/>
</dbReference>
<proteinExistence type="predicted"/>
<comment type="caution">
    <text evidence="2">The sequence shown here is derived from an EMBL/GenBank/DDBJ whole genome shotgun (WGS) entry which is preliminary data.</text>
</comment>
<keyword evidence="3" id="KW-1185">Reference proteome</keyword>